<dbReference type="InterPro" id="IPR001775">
    <property type="entry name" value="GspD/PilQ"/>
</dbReference>
<feature type="signal peptide" evidence="3">
    <location>
        <begin position="1"/>
        <end position="31"/>
    </location>
</feature>
<protein>
    <submittedName>
        <fullName evidence="7">Pilus assembly protein CpaC</fullName>
    </submittedName>
</protein>
<evidence type="ECO:0000256" key="1">
    <source>
        <dbReference type="RuleBase" id="RU004003"/>
    </source>
</evidence>
<dbReference type="Proteomes" id="UP000231701">
    <property type="component" value="Chromosome"/>
</dbReference>
<dbReference type="AlphaFoldDB" id="A0A2K8KY62"/>
<dbReference type="InterPro" id="IPR007055">
    <property type="entry name" value="BON_dom"/>
</dbReference>
<accession>A0A2K8KY62</accession>
<feature type="region of interest" description="Disordered" evidence="2">
    <location>
        <begin position="435"/>
        <end position="466"/>
    </location>
</feature>
<dbReference type="PANTHER" id="PTHR30332:SF17">
    <property type="entry name" value="TYPE IV PILIATION SYSTEM PROTEIN DR_0774-RELATED"/>
    <property type="match status" value="1"/>
</dbReference>
<dbReference type="GO" id="GO:0009306">
    <property type="term" value="P:protein secretion"/>
    <property type="evidence" value="ECO:0007669"/>
    <property type="project" value="InterPro"/>
</dbReference>
<evidence type="ECO:0000256" key="3">
    <source>
        <dbReference type="SAM" id="SignalP"/>
    </source>
</evidence>
<dbReference type="Pfam" id="PF04972">
    <property type="entry name" value="BON"/>
    <property type="match status" value="1"/>
</dbReference>
<gene>
    <name evidence="7" type="ORF">Ga0123461_1501</name>
</gene>
<proteinExistence type="inferred from homology"/>
<evidence type="ECO:0000259" key="6">
    <source>
        <dbReference type="Pfam" id="PF13629"/>
    </source>
</evidence>
<feature type="domain" description="Type II/III secretion system secretin-like" evidence="4">
    <location>
        <begin position="244"/>
        <end position="404"/>
    </location>
</feature>
<keyword evidence="3" id="KW-0732">Signal</keyword>
<evidence type="ECO:0000313" key="8">
    <source>
        <dbReference type="Proteomes" id="UP000231701"/>
    </source>
</evidence>
<reference evidence="7 8" key="1">
    <citation type="submission" date="2016-12" db="EMBL/GenBank/DDBJ databases">
        <title>Isolation and genomic insights into novel planktonic Zetaproteobacteria from stratified waters of the Chesapeake Bay.</title>
        <authorList>
            <person name="McAllister S.M."/>
            <person name="Kato S."/>
            <person name="Chan C.S."/>
            <person name="Chiu B.K."/>
            <person name="Field E.K."/>
        </authorList>
    </citation>
    <scope>NUCLEOTIDE SEQUENCE [LARGE SCALE GENOMIC DNA]</scope>
    <source>
        <strain evidence="7 8">CP-5</strain>
    </source>
</reference>
<dbReference type="PANTHER" id="PTHR30332">
    <property type="entry name" value="PROBABLE GENERAL SECRETION PATHWAY PROTEIN D"/>
    <property type="match status" value="1"/>
</dbReference>
<feature type="compositionally biased region" description="Low complexity" evidence="2">
    <location>
        <begin position="436"/>
        <end position="456"/>
    </location>
</feature>
<sequence>MTPTTEKHGTKTITSCLLLLIFALVALPANAADGFSLDLNDAMKAGELNLAVGKSKVINSPVHIKEIVIGSASIADVKLLNSRKVLIVGKAAGYTNVAFRDRNKNLIALLDVTVGYDIEAVKFKLHQLLPHEKDIQVRNVNGLVILSGKVSNALAMDTALVVARSFAPTGVTNLLQVDGNGQQVMLEVRIAEVERTSLKQLGVNGTLTGNIGPTNLSSALNGAVANAFGSLGVVYRGLNLTLSALETQGLAKVLAEPNLVALSGHEGSFLVGGEFPIDVAQSGAVAGAITVEYKEFGVGLKFTPTVLDSTKINLELQAEVSSIAAAATLSNAPTLRTRRASTTVEVADGQSFAIAGLIQNDVNNNIDKVPGLGDVPVLGALFRSTDFQRNETELVIMITPRLVKPMAAGPVALPTDNFVQPSDVDQYLMGRLQGTSEQAPAAEAAPSGRASEAAPGGVDGAFGHQL</sequence>
<dbReference type="Pfam" id="PF13629">
    <property type="entry name" value="T2SS-T3SS_pil_N"/>
    <property type="match status" value="1"/>
</dbReference>
<dbReference type="PRINTS" id="PR00811">
    <property type="entry name" value="BCTERIALGSPD"/>
</dbReference>
<organism evidence="7 8">
    <name type="scientific">Mariprofundus aestuarium</name>
    <dbReference type="NCBI Taxonomy" id="1921086"/>
    <lineage>
        <taxon>Bacteria</taxon>
        <taxon>Pseudomonadati</taxon>
        <taxon>Pseudomonadota</taxon>
        <taxon>Candidatius Mariprofundia</taxon>
        <taxon>Mariprofundales</taxon>
        <taxon>Mariprofundaceae</taxon>
        <taxon>Mariprofundus</taxon>
    </lineage>
</organism>
<evidence type="ECO:0000313" key="7">
    <source>
        <dbReference type="EMBL" id="ATX79915.1"/>
    </source>
</evidence>
<feature type="domain" description="BON" evidence="5">
    <location>
        <begin position="124"/>
        <end position="178"/>
    </location>
</feature>
<keyword evidence="8" id="KW-1185">Reference proteome</keyword>
<dbReference type="KEGG" id="maes:Ga0123461_1501"/>
<dbReference type="EMBL" id="CP018799">
    <property type="protein sequence ID" value="ATX79915.1"/>
    <property type="molecule type" value="Genomic_DNA"/>
</dbReference>
<dbReference type="Pfam" id="PF00263">
    <property type="entry name" value="Secretin"/>
    <property type="match status" value="1"/>
</dbReference>
<comment type="similarity">
    <text evidence="1">Belongs to the bacterial secretin family.</text>
</comment>
<feature type="domain" description="Pilus formation protein N-terminal" evidence="6">
    <location>
        <begin position="45"/>
        <end position="114"/>
    </location>
</feature>
<name>A0A2K8KY62_MARES</name>
<evidence type="ECO:0000259" key="4">
    <source>
        <dbReference type="Pfam" id="PF00263"/>
    </source>
</evidence>
<feature type="chain" id="PRO_5014894521" evidence="3">
    <location>
        <begin position="32"/>
        <end position="466"/>
    </location>
</feature>
<dbReference type="InterPro" id="IPR032789">
    <property type="entry name" value="T2SS-T3SS_pil_N"/>
</dbReference>
<dbReference type="InterPro" id="IPR050810">
    <property type="entry name" value="Bact_Secretion_Sys_Channel"/>
</dbReference>
<evidence type="ECO:0000259" key="5">
    <source>
        <dbReference type="Pfam" id="PF04972"/>
    </source>
</evidence>
<evidence type="ECO:0000256" key="2">
    <source>
        <dbReference type="SAM" id="MobiDB-lite"/>
    </source>
</evidence>
<dbReference type="GO" id="GO:0015627">
    <property type="term" value="C:type II protein secretion system complex"/>
    <property type="evidence" value="ECO:0007669"/>
    <property type="project" value="TreeGrafter"/>
</dbReference>
<dbReference type="InterPro" id="IPR004846">
    <property type="entry name" value="T2SS/T3SS_dom"/>
</dbReference>